<gene>
    <name evidence="2" type="ORF">EDC22_11176</name>
</gene>
<dbReference type="RefSeq" id="WP_132807562.1">
    <property type="nucleotide sequence ID" value="NZ_SMAK01000011.1"/>
</dbReference>
<organism evidence="2 3">
    <name type="scientific">Tepidamorphus gemmatus</name>
    <dbReference type="NCBI Taxonomy" id="747076"/>
    <lineage>
        <taxon>Bacteria</taxon>
        <taxon>Pseudomonadati</taxon>
        <taxon>Pseudomonadota</taxon>
        <taxon>Alphaproteobacteria</taxon>
        <taxon>Hyphomicrobiales</taxon>
        <taxon>Tepidamorphaceae</taxon>
        <taxon>Tepidamorphus</taxon>
    </lineage>
</organism>
<accession>A0A4R3M1B2</accession>
<keyword evidence="1" id="KW-0472">Membrane</keyword>
<feature type="transmembrane region" description="Helical" evidence="1">
    <location>
        <begin position="20"/>
        <end position="39"/>
    </location>
</feature>
<comment type="caution">
    <text evidence="2">The sequence shown here is derived from an EMBL/GenBank/DDBJ whole genome shotgun (WGS) entry which is preliminary data.</text>
</comment>
<protein>
    <submittedName>
        <fullName evidence="2">Uncharacterized protein</fullName>
    </submittedName>
</protein>
<dbReference type="Proteomes" id="UP000295678">
    <property type="component" value="Unassembled WGS sequence"/>
</dbReference>
<evidence type="ECO:0000313" key="3">
    <source>
        <dbReference type="Proteomes" id="UP000295678"/>
    </source>
</evidence>
<keyword evidence="1" id="KW-1133">Transmembrane helix</keyword>
<feature type="transmembrane region" description="Helical" evidence="1">
    <location>
        <begin position="51"/>
        <end position="75"/>
    </location>
</feature>
<reference evidence="2 3" key="1">
    <citation type="submission" date="2019-03" db="EMBL/GenBank/DDBJ databases">
        <title>Genomic Encyclopedia of Type Strains, Phase IV (KMG-IV): sequencing the most valuable type-strain genomes for metagenomic binning, comparative biology and taxonomic classification.</title>
        <authorList>
            <person name="Goeker M."/>
        </authorList>
    </citation>
    <scope>NUCLEOTIDE SEQUENCE [LARGE SCALE GENOMIC DNA]</scope>
    <source>
        <strain evidence="2 3">DSM 19345</strain>
    </source>
</reference>
<dbReference type="AlphaFoldDB" id="A0A4R3M1B2"/>
<name>A0A4R3M1B2_9HYPH</name>
<proteinExistence type="predicted"/>
<evidence type="ECO:0000256" key="1">
    <source>
        <dbReference type="SAM" id="Phobius"/>
    </source>
</evidence>
<evidence type="ECO:0000313" key="2">
    <source>
        <dbReference type="EMBL" id="TCT06493.1"/>
    </source>
</evidence>
<keyword evidence="3" id="KW-1185">Reference proteome</keyword>
<keyword evidence="1" id="KW-0812">Transmembrane</keyword>
<dbReference type="EMBL" id="SMAK01000011">
    <property type="protein sequence ID" value="TCT06493.1"/>
    <property type="molecule type" value="Genomic_DNA"/>
</dbReference>
<dbReference type="OrthoDB" id="8283003at2"/>
<feature type="transmembrane region" description="Helical" evidence="1">
    <location>
        <begin position="145"/>
        <end position="164"/>
    </location>
</feature>
<feature type="transmembrane region" description="Helical" evidence="1">
    <location>
        <begin position="87"/>
        <end position="107"/>
    </location>
</feature>
<sequence>MGDSIPRWHKRLRAAIRPALAWSGLAALMGLAAVGLGLWQRGFGLLPRTAIALAVLALPPAVVVGLAAISLDTLLPRLQRKGRAIGMALLLFSLGPLASAAVFSLIYRQTYPVGFQPIWTEVGFHQLAWTGIATLVLFAAHGLRLYLPFGPIAGLVLALAYGFVQPAALRRPSRSDRQTLTDHSTPDQQ</sequence>